<keyword evidence="2 5" id="KW-0812">Transmembrane</keyword>
<feature type="transmembrane region" description="Helical" evidence="5">
    <location>
        <begin position="303"/>
        <end position="324"/>
    </location>
</feature>
<dbReference type="GO" id="GO:0005886">
    <property type="term" value="C:plasma membrane"/>
    <property type="evidence" value="ECO:0007669"/>
    <property type="project" value="TreeGrafter"/>
</dbReference>
<evidence type="ECO:0000259" key="6">
    <source>
        <dbReference type="PROSITE" id="PS50850"/>
    </source>
</evidence>
<dbReference type="SUPFAM" id="SSF103473">
    <property type="entry name" value="MFS general substrate transporter"/>
    <property type="match status" value="1"/>
</dbReference>
<evidence type="ECO:0000313" key="7">
    <source>
        <dbReference type="EMBL" id="RON14414.1"/>
    </source>
</evidence>
<keyword evidence="3 5" id="KW-1133">Transmembrane helix</keyword>
<feature type="domain" description="Major facilitator superfamily (MFS) profile" evidence="6">
    <location>
        <begin position="22"/>
        <end position="419"/>
    </location>
</feature>
<evidence type="ECO:0000313" key="8">
    <source>
        <dbReference type="Proteomes" id="UP000284002"/>
    </source>
</evidence>
<evidence type="ECO:0000256" key="1">
    <source>
        <dbReference type="ARBA" id="ARBA00004141"/>
    </source>
</evidence>
<keyword evidence="4 5" id="KW-0472">Membrane</keyword>
<feature type="transmembrane region" description="Helical" evidence="5">
    <location>
        <begin position="330"/>
        <end position="352"/>
    </location>
</feature>
<evidence type="ECO:0000256" key="3">
    <source>
        <dbReference type="ARBA" id="ARBA00022989"/>
    </source>
</evidence>
<feature type="transmembrane region" description="Helical" evidence="5">
    <location>
        <begin position="55"/>
        <end position="76"/>
    </location>
</feature>
<dbReference type="Pfam" id="PF07690">
    <property type="entry name" value="MFS_1"/>
    <property type="match status" value="1"/>
</dbReference>
<feature type="transmembrane region" description="Helical" evidence="5">
    <location>
        <begin position="145"/>
        <end position="168"/>
    </location>
</feature>
<proteinExistence type="predicted"/>
<protein>
    <submittedName>
        <fullName evidence="7">MFS transporter</fullName>
    </submittedName>
</protein>
<dbReference type="GO" id="GO:0046943">
    <property type="term" value="F:carboxylic acid transmembrane transporter activity"/>
    <property type="evidence" value="ECO:0007669"/>
    <property type="project" value="TreeGrafter"/>
</dbReference>
<dbReference type="AlphaFoldDB" id="A0A423HMI5"/>
<dbReference type="InterPro" id="IPR036259">
    <property type="entry name" value="MFS_trans_sf"/>
</dbReference>
<reference evidence="7 8" key="1">
    <citation type="submission" date="2016-10" db="EMBL/GenBank/DDBJ databases">
        <title>Comparative genome analysis of multiple Pseudomonas spp. focuses on biocontrol and plant growth promoting traits.</title>
        <authorList>
            <person name="Tao X.-Y."/>
            <person name="Taylor C.G."/>
        </authorList>
    </citation>
    <scope>NUCLEOTIDE SEQUENCE [LARGE SCALE GENOMIC DNA]</scope>
    <source>
        <strain evidence="7 8">36C6</strain>
    </source>
</reference>
<comment type="caution">
    <text evidence="7">The sequence shown here is derived from an EMBL/GenBank/DDBJ whole genome shotgun (WGS) entry which is preliminary data.</text>
</comment>
<feature type="transmembrane region" description="Helical" evidence="5">
    <location>
        <begin position="243"/>
        <end position="263"/>
    </location>
</feature>
<dbReference type="Gene3D" id="1.20.1250.20">
    <property type="entry name" value="MFS general substrate transporter like domains"/>
    <property type="match status" value="1"/>
</dbReference>
<feature type="transmembrane region" description="Helical" evidence="5">
    <location>
        <begin position="22"/>
        <end position="43"/>
    </location>
</feature>
<comment type="subcellular location">
    <subcellularLocation>
        <location evidence="1">Membrane</location>
        <topology evidence="1">Multi-pass membrane protein</topology>
    </subcellularLocation>
</comment>
<feature type="transmembrane region" description="Helical" evidence="5">
    <location>
        <begin position="396"/>
        <end position="415"/>
    </location>
</feature>
<gene>
    <name evidence="7" type="ORF">BK662_17685</name>
</gene>
<feature type="transmembrane region" description="Helical" evidence="5">
    <location>
        <begin position="275"/>
        <end position="296"/>
    </location>
</feature>
<feature type="transmembrane region" description="Helical" evidence="5">
    <location>
        <begin position="111"/>
        <end position="133"/>
    </location>
</feature>
<dbReference type="PROSITE" id="PS00217">
    <property type="entry name" value="SUGAR_TRANSPORT_2"/>
    <property type="match status" value="1"/>
</dbReference>
<dbReference type="Proteomes" id="UP000284002">
    <property type="component" value="Unassembled WGS sequence"/>
</dbReference>
<accession>A0A423HMI5</accession>
<name>A0A423HMI5_9PSED</name>
<feature type="transmembrane region" description="Helical" evidence="5">
    <location>
        <begin position="364"/>
        <end position="384"/>
    </location>
</feature>
<dbReference type="PANTHER" id="PTHR23508">
    <property type="entry name" value="CARBOXYLIC ACID TRANSPORTER PROTEIN HOMOLOG"/>
    <property type="match status" value="1"/>
</dbReference>
<feature type="transmembrane region" description="Helical" evidence="5">
    <location>
        <begin position="88"/>
        <end position="105"/>
    </location>
</feature>
<evidence type="ECO:0000256" key="4">
    <source>
        <dbReference type="ARBA" id="ARBA00023136"/>
    </source>
</evidence>
<evidence type="ECO:0000256" key="2">
    <source>
        <dbReference type="ARBA" id="ARBA00022692"/>
    </source>
</evidence>
<dbReference type="PANTHER" id="PTHR23508:SF10">
    <property type="entry name" value="CARBOXYLIC ACID TRANSPORTER PROTEIN HOMOLOG"/>
    <property type="match status" value="1"/>
</dbReference>
<feature type="transmembrane region" description="Helical" evidence="5">
    <location>
        <begin position="174"/>
        <end position="196"/>
    </location>
</feature>
<dbReference type="PROSITE" id="PS50850">
    <property type="entry name" value="MFS"/>
    <property type="match status" value="1"/>
</dbReference>
<dbReference type="InterPro" id="IPR011701">
    <property type="entry name" value="MFS"/>
</dbReference>
<dbReference type="EMBL" id="MOBM01000024">
    <property type="protein sequence ID" value="RON14414.1"/>
    <property type="molecule type" value="Genomic_DNA"/>
</dbReference>
<dbReference type="RefSeq" id="WP_123359267.1">
    <property type="nucleotide sequence ID" value="NZ_MOBM01000024.1"/>
</dbReference>
<dbReference type="InterPro" id="IPR020846">
    <property type="entry name" value="MFS_dom"/>
</dbReference>
<evidence type="ECO:0000256" key="5">
    <source>
        <dbReference type="SAM" id="Phobius"/>
    </source>
</evidence>
<sequence length="424" mass="44282">MRGETTLDGGDKIAMASSQWRVIGLCMLFNVIDGMDVMAMAFTGSSVSAEWGLTGAQLGVLLSASLVGMALGSLLAGPRADHYGRRPLLLAGLSLSGLSMLLSFWSPNQSLLMLLRLLTGIGTGAVLVAANVLTYERASKHRRNLAIALQSMAFALGASLGGVLAHALNTSAGWRYVFLAGGLITLAAGVAGAFFLRESAQFLVLDQQRHQSLSIHSAATSTMPRSKYRALITPAQWQQTTSLALALLLLMACFYFVMSWTPTLMTLNGFSEKEGAVSGVLLCVGGMSGALLMGLAANRFGCWRLLLGFLLLNSVLMTLIVPAAGLSGLAVPACVITGLLLNGAIAGLFTLAPQAFDTAIRTTGVGVVLATGRLGAIISPVVAGVLLDAHWTAQDLFMFFASSQIVAALLVWYSCRGSKACSSS</sequence>
<dbReference type="InterPro" id="IPR005829">
    <property type="entry name" value="Sugar_transporter_CS"/>
</dbReference>
<organism evidence="7 8">
    <name type="scientific">Pseudomonas frederiksbergensis</name>
    <dbReference type="NCBI Taxonomy" id="104087"/>
    <lineage>
        <taxon>Bacteria</taxon>
        <taxon>Pseudomonadati</taxon>
        <taxon>Pseudomonadota</taxon>
        <taxon>Gammaproteobacteria</taxon>
        <taxon>Pseudomonadales</taxon>
        <taxon>Pseudomonadaceae</taxon>
        <taxon>Pseudomonas</taxon>
    </lineage>
</organism>